<proteinExistence type="predicted"/>
<dbReference type="EMBL" id="JASBNA010000026">
    <property type="protein sequence ID" value="KAK7684238.1"/>
    <property type="molecule type" value="Genomic_DNA"/>
</dbReference>
<protein>
    <submittedName>
        <fullName evidence="1">Uncharacterized protein</fullName>
    </submittedName>
</protein>
<gene>
    <name evidence="1" type="ORF">QCA50_012562</name>
</gene>
<evidence type="ECO:0000313" key="2">
    <source>
        <dbReference type="Proteomes" id="UP001385951"/>
    </source>
</evidence>
<dbReference type="Proteomes" id="UP001385951">
    <property type="component" value="Unassembled WGS sequence"/>
</dbReference>
<evidence type="ECO:0000313" key="1">
    <source>
        <dbReference type="EMBL" id="KAK7684238.1"/>
    </source>
</evidence>
<comment type="caution">
    <text evidence="1">The sequence shown here is derived from an EMBL/GenBank/DDBJ whole genome shotgun (WGS) entry which is preliminary data.</text>
</comment>
<sequence length="95" mass="10946">MLHYSLTPSEIDIIVGAYTGYDQQHKQISVYTWWPTPTVWDTSGLQVGYWIVNANHTQLGVPLLEDEAAHCHIVLWHMQFWTVSSENWKNACSSI</sequence>
<organism evidence="1 2">
    <name type="scientific">Cerrena zonata</name>
    <dbReference type="NCBI Taxonomy" id="2478898"/>
    <lineage>
        <taxon>Eukaryota</taxon>
        <taxon>Fungi</taxon>
        <taxon>Dikarya</taxon>
        <taxon>Basidiomycota</taxon>
        <taxon>Agaricomycotina</taxon>
        <taxon>Agaricomycetes</taxon>
        <taxon>Polyporales</taxon>
        <taxon>Cerrenaceae</taxon>
        <taxon>Cerrena</taxon>
    </lineage>
</organism>
<name>A0AAW0FT63_9APHY</name>
<accession>A0AAW0FT63</accession>
<reference evidence="1 2" key="1">
    <citation type="submission" date="2022-09" db="EMBL/GenBank/DDBJ databases">
        <authorList>
            <person name="Palmer J.M."/>
        </authorList>
    </citation>
    <scope>NUCLEOTIDE SEQUENCE [LARGE SCALE GENOMIC DNA]</scope>
    <source>
        <strain evidence="1 2">DSM 7382</strain>
    </source>
</reference>
<dbReference type="AlphaFoldDB" id="A0AAW0FT63"/>
<keyword evidence="2" id="KW-1185">Reference proteome</keyword>